<evidence type="ECO:0000256" key="2">
    <source>
        <dbReference type="ARBA" id="ARBA00022475"/>
    </source>
</evidence>
<reference evidence="7" key="1">
    <citation type="submission" date="2020-12" db="EMBL/GenBank/DDBJ databases">
        <title>Sanguibacter suaedae sp. nov., isolated from Suaeda aralocaspica.</title>
        <authorList>
            <person name="Ma Q."/>
        </authorList>
    </citation>
    <scope>NUCLEOTIDE SEQUENCE</scope>
    <source>
        <strain evidence="7">YZGR15</strain>
    </source>
</reference>
<dbReference type="RefSeq" id="WP_198732015.1">
    <property type="nucleotide sequence ID" value="NZ_JAEINH010000001.1"/>
</dbReference>
<proteinExistence type="predicted"/>
<comment type="subcellular location">
    <subcellularLocation>
        <location evidence="1">Cell membrane</location>
        <topology evidence="1">Multi-pass membrane protein</topology>
    </subcellularLocation>
</comment>
<keyword evidence="5 6" id="KW-0472">Membrane</keyword>
<dbReference type="EMBL" id="JAEINH010000001">
    <property type="protein sequence ID" value="MBI9113437.1"/>
    <property type="molecule type" value="Genomic_DNA"/>
</dbReference>
<protein>
    <submittedName>
        <fullName evidence="7">Cytochrome c oxidase assembly protein</fullName>
    </submittedName>
</protein>
<evidence type="ECO:0000256" key="5">
    <source>
        <dbReference type="ARBA" id="ARBA00023136"/>
    </source>
</evidence>
<dbReference type="Proteomes" id="UP000602087">
    <property type="component" value="Unassembled WGS sequence"/>
</dbReference>
<keyword evidence="3 6" id="KW-0812">Transmembrane</keyword>
<dbReference type="GO" id="GO:0005886">
    <property type="term" value="C:plasma membrane"/>
    <property type="evidence" value="ECO:0007669"/>
    <property type="project" value="UniProtKB-SubCell"/>
</dbReference>
<keyword evidence="8" id="KW-1185">Reference proteome</keyword>
<name>A0A934I7J8_9MICO</name>
<keyword evidence="4 6" id="KW-1133">Transmembrane helix</keyword>
<feature type="transmembrane region" description="Helical" evidence="6">
    <location>
        <begin position="76"/>
        <end position="95"/>
    </location>
</feature>
<evidence type="ECO:0000313" key="7">
    <source>
        <dbReference type="EMBL" id="MBI9113437.1"/>
    </source>
</evidence>
<feature type="transmembrane region" description="Helical" evidence="6">
    <location>
        <begin position="6"/>
        <end position="26"/>
    </location>
</feature>
<feature type="transmembrane region" description="Helical" evidence="6">
    <location>
        <begin position="223"/>
        <end position="243"/>
    </location>
</feature>
<comment type="caution">
    <text evidence="7">The sequence shown here is derived from an EMBL/GenBank/DDBJ whole genome shotgun (WGS) entry which is preliminary data.</text>
</comment>
<feature type="transmembrane region" description="Helical" evidence="6">
    <location>
        <begin position="115"/>
        <end position="134"/>
    </location>
</feature>
<dbReference type="AlphaFoldDB" id="A0A934I7J8"/>
<evidence type="ECO:0000256" key="6">
    <source>
        <dbReference type="SAM" id="Phobius"/>
    </source>
</evidence>
<gene>
    <name evidence="7" type="ORF">JAV76_00235</name>
</gene>
<dbReference type="InterPro" id="IPR019108">
    <property type="entry name" value="Caa3_assmbl_CtaG-rel"/>
</dbReference>
<feature type="transmembrane region" description="Helical" evidence="6">
    <location>
        <begin position="180"/>
        <end position="203"/>
    </location>
</feature>
<evidence type="ECO:0000256" key="3">
    <source>
        <dbReference type="ARBA" id="ARBA00022692"/>
    </source>
</evidence>
<evidence type="ECO:0000313" key="8">
    <source>
        <dbReference type="Proteomes" id="UP000602087"/>
    </source>
</evidence>
<feature type="transmembrane region" description="Helical" evidence="6">
    <location>
        <begin position="38"/>
        <end position="56"/>
    </location>
</feature>
<organism evidence="7 8">
    <name type="scientific">Sanguibacter suaedae</name>
    <dbReference type="NCBI Taxonomy" id="2795737"/>
    <lineage>
        <taxon>Bacteria</taxon>
        <taxon>Bacillati</taxon>
        <taxon>Actinomycetota</taxon>
        <taxon>Actinomycetes</taxon>
        <taxon>Micrococcales</taxon>
        <taxon>Sanguibacteraceae</taxon>
        <taxon>Sanguibacter</taxon>
    </lineage>
</organism>
<feature type="transmembrane region" description="Helical" evidence="6">
    <location>
        <begin position="146"/>
        <end position="168"/>
    </location>
</feature>
<evidence type="ECO:0000256" key="1">
    <source>
        <dbReference type="ARBA" id="ARBA00004651"/>
    </source>
</evidence>
<sequence length="268" mass="28438">MDTTAAGWVLPVLLVVVPLTLFLVALRRGPARRAARRVAWFASGLLLAAAALSPPVDAWAHHDARGHMTQHLLLGMYAPIALVMASPVAALLGVVPPRARHVTARVLRSRPLHVLSHPATAAVLHIGGLAALYLTPLYAATATHPLLHHLVHVHFVAAGCLFAWAVVGPDPAPARPGMRTRLVVLVVAGGVHAALAKLLYARAGELPVGAHQDVEQAQQAAQLMYYGGDVAEVALAVALFAWWARGRAHARRRVGSRRMPSEVLHAPA</sequence>
<dbReference type="Pfam" id="PF09678">
    <property type="entry name" value="Caa3_CtaG"/>
    <property type="match status" value="1"/>
</dbReference>
<evidence type="ECO:0000256" key="4">
    <source>
        <dbReference type="ARBA" id="ARBA00022989"/>
    </source>
</evidence>
<accession>A0A934I7J8</accession>
<keyword evidence="2" id="KW-1003">Cell membrane</keyword>